<feature type="transmembrane region" description="Helical" evidence="1">
    <location>
        <begin position="97"/>
        <end position="115"/>
    </location>
</feature>
<dbReference type="Proteomes" id="UP000642488">
    <property type="component" value="Unassembled WGS sequence"/>
</dbReference>
<organism evidence="2 3">
    <name type="scientific">Palleronia pontilimi</name>
    <dbReference type="NCBI Taxonomy" id="1964209"/>
    <lineage>
        <taxon>Bacteria</taxon>
        <taxon>Pseudomonadati</taxon>
        <taxon>Pseudomonadota</taxon>
        <taxon>Alphaproteobacteria</taxon>
        <taxon>Rhodobacterales</taxon>
        <taxon>Roseobacteraceae</taxon>
        <taxon>Palleronia</taxon>
    </lineage>
</organism>
<dbReference type="Pfam" id="PF14248">
    <property type="entry name" value="DUF4345"/>
    <property type="match status" value="1"/>
</dbReference>
<proteinExistence type="predicted"/>
<keyword evidence="1" id="KW-1133">Transmembrane helix</keyword>
<keyword evidence="1" id="KW-0472">Membrane</keyword>
<evidence type="ECO:0000256" key="1">
    <source>
        <dbReference type="SAM" id="Phobius"/>
    </source>
</evidence>
<dbReference type="AlphaFoldDB" id="A0A934IJC9"/>
<evidence type="ECO:0000313" key="3">
    <source>
        <dbReference type="Proteomes" id="UP000642488"/>
    </source>
</evidence>
<protein>
    <submittedName>
        <fullName evidence="2">DUF4345 family protein</fullName>
    </submittedName>
</protein>
<reference evidence="2" key="1">
    <citation type="submission" date="2020-12" db="EMBL/GenBank/DDBJ databases">
        <title>Bacterial taxonomy.</title>
        <authorList>
            <person name="Pan X."/>
        </authorList>
    </citation>
    <scope>NUCLEOTIDE SEQUENCE</scope>
    <source>
        <strain evidence="2">KCTC 52957</strain>
    </source>
</reference>
<dbReference type="InterPro" id="IPR025597">
    <property type="entry name" value="DUF4345"/>
</dbReference>
<keyword evidence="1" id="KW-0812">Transmembrane</keyword>
<feature type="transmembrane region" description="Helical" evidence="1">
    <location>
        <begin position="47"/>
        <end position="76"/>
    </location>
</feature>
<name>A0A934IJC9_9RHOB</name>
<keyword evidence="3" id="KW-1185">Reference proteome</keyword>
<feature type="transmembrane region" description="Helical" evidence="1">
    <location>
        <begin position="7"/>
        <end position="27"/>
    </location>
</feature>
<sequence>MTDIINILLVLLSIGFGAIGWLAPRYTMEVLDTKDLGSTMGISEVRAASGALFVGLGVGAFLLGTPAAYAMIAFAWGGGAVGRATSLVLDGVTRSKVIFFAVEAVVCVVGLWVNLA</sequence>
<comment type="caution">
    <text evidence="2">The sequence shown here is derived from an EMBL/GenBank/DDBJ whole genome shotgun (WGS) entry which is preliminary data.</text>
</comment>
<evidence type="ECO:0000313" key="2">
    <source>
        <dbReference type="EMBL" id="MBJ3763993.1"/>
    </source>
</evidence>
<dbReference type="RefSeq" id="WP_198917164.1">
    <property type="nucleotide sequence ID" value="NZ_JAEKPD010000015.1"/>
</dbReference>
<dbReference type="EMBL" id="JAEKPD010000015">
    <property type="protein sequence ID" value="MBJ3763993.1"/>
    <property type="molecule type" value="Genomic_DNA"/>
</dbReference>
<gene>
    <name evidence="2" type="ORF">ILP92_14675</name>
</gene>
<accession>A0A934IJC9</accession>